<dbReference type="Gene3D" id="3.40.50.300">
    <property type="entry name" value="P-loop containing nucleotide triphosphate hydrolases"/>
    <property type="match status" value="1"/>
</dbReference>
<dbReference type="InterPro" id="IPR027417">
    <property type="entry name" value="P-loop_NTPase"/>
</dbReference>
<evidence type="ECO:0008006" key="2">
    <source>
        <dbReference type="Google" id="ProtNLM"/>
    </source>
</evidence>
<dbReference type="SUPFAM" id="SSF52540">
    <property type="entry name" value="P-loop containing nucleoside triphosphate hydrolases"/>
    <property type="match status" value="1"/>
</dbReference>
<dbReference type="EMBL" id="UOFW01000048">
    <property type="protein sequence ID" value="VAX03443.1"/>
    <property type="molecule type" value="Genomic_DNA"/>
</dbReference>
<accession>A0A3B1AUC5</accession>
<name>A0A3B1AUC5_9ZZZZ</name>
<reference evidence="1" key="1">
    <citation type="submission" date="2018-06" db="EMBL/GenBank/DDBJ databases">
        <authorList>
            <person name="Zhirakovskaya E."/>
        </authorList>
    </citation>
    <scope>NUCLEOTIDE SEQUENCE</scope>
</reference>
<dbReference type="AlphaFoldDB" id="A0A3B1AUC5"/>
<organism evidence="1">
    <name type="scientific">hydrothermal vent metagenome</name>
    <dbReference type="NCBI Taxonomy" id="652676"/>
    <lineage>
        <taxon>unclassified sequences</taxon>
        <taxon>metagenomes</taxon>
        <taxon>ecological metagenomes</taxon>
    </lineage>
</organism>
<sequence>MVIGINGLDCAGKTSFAKRLYEDLTRKGINCALLHIDDYNNLDVQKRVYTAHQQQAFTARLLNLYYENSIHYDDALNAIASARKSHDITIIEGVFLFKECLMASLDVKIFLPINPDTARKRYLSRKIQVNDHRPASVFDDIWLPSFTRYCAETQPEAKCDLSYPAS</sequence>
<protein>
    <recommendedName>
        <fullName evidence="2">Phosphoribulokinase/uridine kinase domain-containing protein</fullName>
    </recommendedName>
</protein>
<gene>
    <name evidence="1" type="ORF">MNBD_ALPHA03-194</name>
</gene>
<evidence type="ECO:0000313" key="1">
    <source>
        <dbReference type="EMBL" id="VAX03443.1"/>
    </source>
</evidence>
<proteinExistence type="predicted"/>